<evidence type="ECO:0000313" key="7">
    <source>
        <dbReference type="Proteomes" id="UP000680750"/>
    </source>
</evidence>
<dbReference type="AlphaFoldDB" id="A0A810KU21"/>
<keyword evidence="7" id="KW-1185">Reference proteome</keyword>
<protein>
    <recommendedName>
        <fullName evidence="2">DNA ligase (ATP)</fullName>
        <ecNumber evidence="2">6.5.1.1</ecNumber>
    </recommendedName>
</protein>
<dbReference type="Gene3D" id="3.30.1490.70">
    <property type="match status" value="1"/>
</dbReference>
<dbReference type="SUPFAM" id="SSF50249">
    <property type="entry name" value="Nucleic acid-binding proteins"/>
    <property type="match status" value="1"/>
</dbReference>
<dbReference type="RefSeq" id="WP_030449693.1">
    <property type="nucleotide sequence ID" value="NZ_AP023354.1"/>
</dbReference>
<sequence length="309" mass="33256">MAGGYRPMLAVAGELPTGPGWSYEFKWDGIRAIAEISGGRLRLFARSGADVTVAYPELAGLAALPGEMVVDGEVAVLGPAGPSFAALAERMHVRDAHRAAALAARLPVTYLIFDLLRADGADLTAEPYRVRRAALRKRVADGPHWLVPPVFDDGAATWAAAEENGLEGVVAKRRDSEYRPGRRSADWVKVKRVHNDDLVVGGYRPGARTIGALLVGEYDGGGLRYRGRVGGGISAAKERQLLDLLAPLAADASPFADPVPAEDARGAHWVTPAIVVEVTYGNRTTDGRLRFPRLNRIRTDREVPWQPNA</sequence>
<reference evidence="6" key="1">
    <citation type="submission" date="2020-08" db="EMBL/GenBank/DDBJ databases">
        <title>Whole genome shotgun sequence of Actinocatenispora sera NBRC 101916.</title>
        <authorList>
            <person name="Komaki H."/>
            <person name="Tamura T."/>
        </authorList>
    </citation>
    <scope>NUCLEOTIDE SEQUENCE</scope>
    <source>
        <strain evidence="6">NBRC 101916</strain>
    </source>
</reference>
<dbReference type="InterPro" id="IPR050191">
    <property type="entry name" value="ATP-dep_DNA_ligase"/>
</dbReference>
<dbReference type="InterPro" id="IPR012309">
    <property type="entry name" value="DNA_ligase_ATP-dep_C"/>
</dbReference>
<feature type="domain" description="ATP-dependent DNA ligase family profile" evidence="5">
    <location>
        <begin position="101"/>
        <end position="231"/>
    </location>
</feature>
<evidence type="ECO:0000256" key="3">
    <source>
        <dbReference type="ARBA" id="ARBA00022598"/>
    </source>
</evidence>
<accession>A0A810KU21</accession>
<dbReference type="PANTHER" id="PTHR45674">
    <property type="entry name" value="DNA LIGASE 1/3 FAMILY MEMBER"/>
    <property type="match status" value="1"/>
</dbReference>
<dbReference type="GO" id="GO:0005524">
    <property type="term" value="F:ATP binding"/>
    <property type="evidence" value="ECO:0007669"/>
    <property type="project" value="InterPro"/>
</dbReference>
<dbReference type="KEGG" id="aser:Asera_07580"/>
<organism evidence="6 7">
    <name type="scientific">Actinocatenispora sera</name>
    <dbReference type="NCBI Taxonomy" id="390989"/>
    <lineage>
        <taxon>Bacteria</taxon>
        <taxon>Bacillati</taxon>
        <taxon>Actinomycetota</taxon>
        <taxon>Actinomycetes</taxon>
        <taxon>Micromonosporales</taxon>
        <taxon>Micromonosporaceae</taxon>
        <taxon>Actinocatenispora</taxon>
    </lineage>
</organism>
<comment type="catalytic activity">
    <reaction evidence="4">
        <text>ATP + (deoxyribonucleotide)n-3'-hydroxyl + 5'-phospho-(deoxyribonucleotide)m = (deoxyribonucleotide)n+m + AMP + diphosphate.</text>
        <dbReference type="EC" id="6.5.1.1"/>
    </reaction>
</comment>
<dbReference type="EC" id="6.5.1.1" evidence="2"/>
<name>A0A810KU21_9ACTN</name>
<dbReference type="EMBL" id="AP023354">
    <property type="protein sequence ID" value="BCJ26650.1"/>
    <property type="molecule type" value="Genomic_DNA"/>
</dbReference>
<dbReference type="Proteomes" id="UP000680750">
    <property type="component" value="Chromosome"/>
</dbReference>
<proteinExistence type="inferred from homology"/>
<dbReference type="GO" id="GO:0006310">
    <property type="term" value="P:DNA recombination"/>
    <property type="evidence" value="ECO:0007669"/>
    <property type="project" value="InterPro"/>
</dbReference>
<gene>
    <name evidence="6" type="ORF">Asera_07580</name>
</gene>
<comment type="similarity">
    <text evidence="1">Belongs to the ATP-dependent DNA ligase family.</text>
</comment>
<keyword evidence="3 6" id="KW-0436">Ligase</keyword>
<dbReference type="InterPro" id="IPR012310">
    <property type="entry name" value="DNA_ligase_ATP-dep_cent"/>
</dbReference>
<dbReference type="InterPro" id="IPR012340">
    <property type="entry name" value="NA-bd_OB-fold"/>
</dbReference>
<evidence type="ECO:0000256" key="4">
    <source>
        <dbReference type="ARBA" id="ARBA00034003"/>
    </source>
</evidence>
<dbReference type="Gene3D" id="3.30.470.30">
    <property type="entry name" value="DNA ligase/mRNA capping enzyme"/>
    <property type="match status" value="1"/>
</dbReference>
<dbReference type="NCBIfam" id="TIGR02779">
    <property type="entry name" value="NHEJ_ligase_lig"/>
    <property type="match status" value="1"/>
</dbReference>
<evidence type="ECO:0000256" key="2">
    <source>
        <dbReference type="ARBA" id="ARBA00012727"/>
    </source>
</evidence>
<dbReference type="GO" id="GO:0003910">
    <property type="term" value="F:DNA ligase (ATP) activity"/>
    <property type="evidence" value="ECO:0007669"/>
    <property type="project" value="UniProtKB-EC"/>
</dbReference>
<evidence type="ECO:0000259" key="5">
    <source>
        <dbReference type="PROSITE" id="PS50160"/>
    </source>
</evidence>
<dbReference type="InterPro" id="IPR014146">
    <property type="entry name" value="LigD_ligase_dom"/>
</dbReference>
<evidence type="ECO:0000313" key="6">
    <source>
        <dbReference type="EMBL" id="BCJ26650.1"/>
    </source>
</evidence>
<dbReference type="PANTHER" id="PTHR45674:SF4">
    <property type="entry name" value="DNA LIGASE 1"/>
    <property type="match status" value="1"/>
</dbReference>
<dbReference type="SUPFAM" id="SSF56091">
    <property type="entry name" value="DNA ligase/mRNA capping enzyme, catalytic domain"/>
    <property type="match status" value="1"/>
</dbReference>
<dbReference type="GO" id="GO:0006281">
    <property type="term" value="P:DNA repair"/>
    <property type="evidence" value="ECO:0007669"/>
    <property type="project" value="InterPro"/>
</dbReference>
<dbReference type="Gene3D" id="2.40.50.140">
    <property type="entry name" value="Nucleic acid-binding proteins"/>
    <property type="match status" value="1"/>
</dbReference>
<dbReference type="Pfam" id="PF04679">
    <property type="entry name" value="DNA_ligase_A_C"/>
    <property type="match status" value="1"/>
</dbReference>
<dbReference type="CDD" id="cd07906">
    <property type="entry name" value="Adenylation_DNA_ligase_LigD_LigC"/>
    <property type="match status" value="1"/>
</dbReference>
<dbReference type="PROSITE" id="PS50160">
    <property type="entry name" value="DNA_LIGASE_A3"/>
    <property type="match status" value="1"/>
</dbReference>
<evidence type="ECO:0000256" key="1">
    <source>
        <dbReference type="ARBA" id="ARBA00007572"/>
    </source>
</evidence>
<dbReference type="Pfam" id="PF01068">
    <property type="entry name" value="DNA_ligase_A_M"/>
    <property type="match status" value="1"/>
</dbReference>
<dbReference type="CDD" id="cd07971">
    <property type="entry name" value="OBF_DNA_ligase_LigD"/>
    <property type="match status" value="1"/>
</dbReference>